<accession>A0A382NKY2</accession>
<proteinExistence type="predicted"/>
<name>A0A382NKY2_9ZZZZ</name>
<dbReference type="EMBL" id="UINC01100347">
    <property type="protein sequence ID" value="SVC60342.1"/>
    <property type="molecule type" value="Genomic_DNA"/>
</dbReference>
<organism evidence="1">
    <name type="scientific">marine metagenome</name>
    <dbReference type="NCBI Taxonomy" id="408172"/>
    <lineage>
        <taxon>unclassified sequences</taxon>
        <taxon>metagenomes</taxon>
        <taxon>ecological metagenomes</taxon>
    </lineage>
</organism>
<sequence length="134" mass="15183">MSEILDMPYEKWTTEHITKLIEENNYSSGSKEGDELILKIASHPNTDDAWLEDFCLSGVQPITVIIEVAKNPSLDEYLLEELIDNSDIRVKLSVISHPSCTINILKIASEDKESYFSQWLRESVALNKNTPGDI</sequence>
<feature type="non-terminal residue" evidence="1">
    <location>
        <position position="134"/>
    </location>
</feature>
<reference evidence="1" key="1">
    <citation type="submission" date="2018-05" db="EMBL/GenBank/DDBJ databases">
        <authorList>
            <person name="Lanie J.A."/>
            <person name="Ng W.-L."/>
            <person name="Kazmierczak K.M."/>
            <person name="Andrzejewski T.M."/>
            <person name="Davidsen T.M."/>
            <person name="Wayne K.J."/>
            <person name="Tettelin H."/>
            <person name="Glass J.I."/>
            <person name="Rusch D."/>
            <person name="Podicherti R."/>
            <person name="Tsui H.-C.T."/>
            <person name="Winkler M.E."/>
        </authorList>
    </citation>
    <scope>NUCLEOTIDE SEQUENCE</scope>
</reference>
<gene>
    <name evidence="1" type="ORF">METZ01_LOCUS313196</name>
</gene>
<evidence type="ECO:0000313" key="1">
    <source>
        <dbReference type="EMBL" id="SVC60342.1"/>
    </source>
</evidence>
<dbReference type="AlphaFoldDB" id="A0A382NKY2"/>
<protein>
    <submittedName>
        <fullName evidence="1">Uncharacterized protein</fullName>
    </submittedName>
</protein>